<dbReference type="HOGENOM" id="CLU_3006723_0_0_9"/>
<sequence>MCQMLKMKFSLPADFSTPSESHLVKAEPWVYMGELDEDTNYWQITWKISSLVIIYD</sequence>
<gene>
    <name evidence="1" type="ordered locus">Desaci_0446</name>
</gene>
<dbReference type="AlphaFoldDB" id="I4D139"/>
<dbReference type="Proteomes" id="UP000002892">
    <property type="component" value="Chromosome"/>
</dbReference>
<dbReference type="STRING" id="646529.Desaci_0446"/>
<accession>I4D139</accession>
<evidence type="ECO:0000313" key="1">
    <source>
        <dbReference type="EMBL" id="AFM39513.1"/>
    </source>
</evidence>
<keyword evidence="2" id="KW-1185">Reference proteome</keyword>
<dbReference type="KEGG" id="dai:Desaci_0446"/>
<dbReference type="EMBL" id="CP003639">
    <property type="protein sequence ID" value="AFM39513.1"/>
    <property type="molecule type" value="Genomic_DNA"/>
</dbReference>
<name>I4D139_DESAJ</name>
<organism evidence="1 2">
    <name type="scientific">Desulfosporosinus acidiphilus (strain DSM 22704 / JCM 16185 / SJ4)</name>
    <dbReference type="NCBI Taxonomy" id="646529"/>
    <lineage>
        <taxon>Bacteria</taxon>
        <taxon>Bacillati</taxon>
        <taxon>Bacillota</taxon>
        <taxon>Clostridia</taxon>
        <taxon>Eubacteriales</taxon>
        <taxon>Desulfitobacteriaceae</taxon>
        <taxon>Desulfosporosinus</taxon>
    </lineage>
</organism>
<proteinExistence type="predicted"/>
<evidence type="ECO:0000313" key="2">
    <source>
        <dbReference type="Proteomes" id="UP000002892"/>
    </source>
</evidence>
<protein>
    <submittedName>
        <fullName evidence="1">Uncharacterized protein</fullName>
    </submittedName>
</protein>
<reference evidence="1 2" key="1">
    <citation type="journal article" date="2012" name="J. Bacteriol.">
        <title>Complete genome sequences of Desulfosporosinus orientis DSM765T, Desulfosporosinus youngiae DSM17734T, Desulfosporosinus meridiei DSM13257T, and Desulfosporosinus acidiphilus DSM22704T.</title>
        <authorList>
            <person name="Pester M."/>
            <person name="Brambilla E."/>
            <person name="Alazard D."/>
            <person name="Rattei T."/>
            <person name="Weinmaier T."/>
            <person name="Han J."/>
            <person name="Lucas S."/>
            <person name="Lapidus A."/>
            <person name="Cheng J.F."/>
            <person name="Goodwin L."/>
            <person name="Pitluck S."/>
            <person name="Peters L."/>
            <person name="Ovchinnikova G."/>
            <person name="Teshima H."/>
            <person name="Detter J.C."/>
            <person name="Han C.S."/>
            <person name="Tapia R."/>
            <person name="Land M.L."/>
            <person name="Hauser L."/>
            <person name="Kyrpides N.C."/>
            <person name="Ivanova N.N."/>
            <person name="Pagani I."/>
            <person name="Huntmann M."/>
            <person name="Wei C.L."/>
            <person name="Davenport K.W."/>
            <person name="Daligault H."/>
            <person name="Chain P.S."/>
            <person name="Chen A."/>
            <person name="Mavromatis K."/>
            <person name="Markowitz V."/>
            <person name="Szeto E."/>
            <person name="Mikhailova N."/>
            <person name="Pati A."/>
            <person name="Wagner M."/>
            <person name="Woyke T."/>
            <person name="Ollivier B."/>
            <person name="Klenk H.P."/>
            <person name="Spring S."/>
            <person name="Loy A."/>
        </authorList>
    </citation>
    <scope>NUCLEOTIDE SEQUENCE [LARGE SCALE GENOMIC DNA]</scope>
    <source>
        <strain evidence="2">DSM 22704 / JCM 16185 / SJ4</strain>
    </source>
</reference>